<dbReference type="STRING" id="39482.ERS852491_00789"/>
<dbReference type="SUPFAM" id="SSF52218">
    <property type="entry name" value="Flavoproteins"/>
    <property type="match status" value="1"/>
</dbReference>
<evidence type="ECO:0000313" key="5">
    <source>
        <dbReference type="Proteomes" id="UP000095544"/>
    </source>
</evidence>
<dbReference type="EMBL" id="CYZU01000005">
    <property type="protein sequence ID" value="CUN90635.1"/>
    <property type="molecule type" value="Genomic_DNA"/>
</dbReference>
<evidence type="ECO:0000259" key="3">
    <source>
        <dbReference type="Pfam" id="PF03358"/>
    </source>
</evidence>
<feature type="domain" description="NADPH-dependent FMN reductase-like" evidence="3">
    <location>
        <begin position="1"/>
        <end position="158"/>
    </location>
</feature>
<dbReference type="Gene3D" id="3.40.50.360">
    <property type="match status" value="1"/>
</dbReference>
<dbReference type="InterPro" id="IPR029039">
    <property type="entry name" value="Flavoprotein-like_sf"/>
</dbReference>
<evidence type="ECO:0000256" key="2">
    <source>
        <dbReference type="ARBA" id="ARBA00022643"/>
    </source>
</evidence>
<dbReference type="Proteomes" id="UP000095544">
    <property type="component" value="Unassembled WGS sequence"/>
</dbReference>
<dbReference type="GO" id="GO:0016491">
    <property type="term" value="F:oxidoreductase activity"/>
    <property type="evidence" value="ECO:0007669"/>
    <property type="project" value="InterPro"/>
</dbReference>
<proteinExistence type="predicted"/>
<sequence length="213" mass="23588">MKVLMLNGSCNLKGCTYTALEEIGRVLLDEGLDYEIFQIGAKPVRDCLGCGKCRDGKCVFTDDGVNEFVEKAYEADGFVFGSPVYYAHPSGRSLSFLDRAFYGNSSDERCRAFKYKPGAAIVSARRGGTTASLDAIQKYFGIAQMPTVGSTYWNMVHGQKPEDVMKDEEGLQTMRNIGRNMAWMVKCFAAGKQAGIVLPKTELEYSTNFIREV</sequence>
<reference evidence="4 5" key="1">
    <citation type="submission" date="2015-09" db="EMBL/GenBank/DDBJ databases">
        <authorList>
            <consortium name="Pathogen Informatics"/>
        </authorList>
    </citation>
    <scope>NUCLEOTIDE SEQUENCE [LARGE SCALE GENOMIC DNA]</scope>
    <source>
        <strain evidence="4 5">2789STDY5834876</strain>
    </source>
</reference>
<protein>
    <submittedName>
        <fullName evidence="4">Cd1</fullName>
    </submittedName>
</protein>
<keyword evidence="2" id="KW-0288">FMN</keyword>
<evidence type="ECO:0000256" key="1">
    <source>
        <dbReference type="ARBA" id="ARBA00022630"/>
    </source>
</evidence>
<keyword evidence="1" id="KW-0285">Flavoprotein</keyword>
<dbReference type="RefSeq" id="WP_050642437.1">
    <property type="nucleotide sequence ID" value="NZ_CABKUE010000009.1"/>
</dbReference>
<dbReference type="InterPro" id="IPR005025">
    <property type="entry name" value="FMN_Rdtase-like_dom"/>
</dbReference>
<organism evidence="4 5">
    <name type="scientific">Faecalicatena contorta</name>
    <dbReference type="NCBI Taxonomy" id="39482"/>
    <lineage>
        <taxon>Bacteria</taxon>
        <taxon>Bacillati</taxon>
        <taxon>Bacillota</taxon>
        <taxon>Clostridia</taxon>
        <taxon>Lachnospirales</taxon>
        <taxon>Lachnospiraceae</taxon>
        <taxon>Faecalicatena</taxon>
    </lineage>
</organism>
<evidence type="ECO:0000313" key="4">
    <source>
        <dbReference type="EMBL" id="CUN90635.1"/>
    </source>
</evidence>
<name>A0A174ATC4_9FIRM</name>
<dbReference type="PANTHER" id="PTHR43278:SF4">
    <property type="entry name" value="NAD(P)H-DEPENDENT FMN-CONTAINING OXIDOREDUCTASE YWQN-RELATED"/>
    <property type="match status" value="1"/>
</dbReference>
<dbReference type="PANTHER" id="PTHR43278">
    <property type="entry name" value="NAD(P)H-DEPENDENT FMN-CONTAINING OXIDOREDUCTASE YWQN-RELATED"/>
    <property type="match status" value="1"/>
</dbReference>
<dbReference type="OrthoDB" id="9790975at2"/>
<accession>A0A174ATC4</accession>
<dbReference type="AlphaFoldDB" id="A0A174ATC4"/>
<dbReference type="Pfam" id="PF03358">
    <property type="entry name" value="FMN_red"/>
    <property type="match status" value="1"/>
</dbReference>
<dbReference type="InterPro" id="IPR051796">
    <property type="entry name" value="ISF_SsuE-like"/>
</dbReference>
<gene>
    <name evidence="4" type="ORF">ERS852491_00789</name>
</gene>